<dbReference type="EMBL" id="OE179757">
    <property type="protein sequence ID" value="CAD7569669.1"/>
    <property type="molecule type" value="Genomic_DNA"/>
</dbReference>
<protein>
    <submittedName>
        <fullName evidence="1">(California timema) hypothetical protein</fullName>
    </submittedName>
</protein>
<evidence type="ECO:0000313" key="1">
    <source>
        <dbReference type="EMBL" id="CAD7569669.1"/>
    </source>
</evidence>
<accession>A0A7R9IZH8</accession>
<reference evidence="1" key="1">
    <citation type="submission" date="2020-11" db="EMBL/GenBank/DDBJ databases">
        <authorList>
            <person name="Tran Van P."/>
        </authorList>
    </citation>
    <scope>NUCLEOTIDE SEQUENCE</scope>
</reference>
<dbReference type="AlphaFoldDB" id="A0A7R9IZH8"/>
<sequence>MEIPTLSGTWERCQSRLVWFAGDEEIGDYLTSPHVCVRCSEPYMTSRSLYLAEIWPPPSSSHSPIAVKWAKYRGGLRHTMNKPRLCVVRSIYRPVVNVGHTCRVCWSAWVCTCVSVVSKESGLHGRVEKRRFDVTHQVFSTSPYFREEEKPPPVHPTEIRTSISPSSAVELNTTSALANYATEEQGYIETPSRVPTALRSAPGLCFLRSRVISK</sequence>
<proteinExistence type="predicted"/>
<organism evidence="1">
    <name type="scientific">Timema californicum</name>
    <name type="common">California timema</name>
    <name type="synonym">Walking stick</name>
    <dbReference type="NCBI Taxonomy" id="61474"/>
    <lineage>
        <taxon>Eukaryota</taxon>
        <taxon>Metazoa</taxon>
        <taxon>Ecdysozoa</taxon>
        <taxon>Arthropoda</taxon>
        <taxon>Hexapoda</taxon>
        <taxon>Insecta</taxon>
        <taxon>Pterygota</taxon>
        <taxon>Neoptera</taxon>
        <taxon>Polyneoptera</taxon>
        <taxon>Phasmatodea</taxon>
        <taxon>Timematodea</taxon>
        <taxon>Timematoidea</taxon>
        <taxon>Timematidae</taxon>
        <taxon>Timema</taxon>
    </lineage>
</organism>
<name>A0A7R9IZH8_TIMCA</name>
<gene>
    <name evidence="1" type="ORF">TCMB3V08_LOCUS2398</name>
</gene>